<dbReference type="InterPro" id="IPR015421">
    <property type="entry name" value="PyrdxlP-dep_Trfase_major"/>
</dbReference>
<dbReference type="Proteomes" id="UP001201163">
    <property type="component" value="Unassembled WGS sequence"/>
</dbReference>
<accession>A0AAD4L5P8</accession>
<dbReference type="AlphaFoldDB" id="A0AAD4L5P8"/>
<evidence type="ECO:0000313" key="6">
    <source>
        <dbReference type="Proteomes" id="UP001201163"/>
    </source>
</evidence>
<dbReference type="GO" id="GO:0030170">
    <property type="term" value="F:pyridoxal phosphate binding"/>
    <property type="evidence" value="ECO:0007669"/>
    <property type="project" value="InterPro"/>
</dbReference>
<evidence type="ECO:0000256" key="1">
    <source>
        <dbReference type="ARBA" id="ARBA00008954"/>
    </source>
</evidence>
<dbReference type="PANTHER" id="PTHR43094:SF1">
    <property type="entry name" value="AMINOTRANSFERASE CLASS-III"/>
    <property type="match status" value="1"/>
</dbReference>
<proteinExistence type="inferred from homology"/>
<organism evidence="5 6">
    <name type="scientific">Lactarius akahatsu</name>
    <dbReference type="NCBI Taxonomy" id="416441"/>
    <lineage>
        <taxon>Eukaryota</taxon>
        <taxon>Fungi</taxon>
        <taxon>Dikarya</taxon>
        <taxon>Basidiomycota</taxon>
        <taxon>Agaricomycotina</taxon>
        <taxon>Agaricomycetes</taxon>
        <taxon>Russulales</taxon>
        <taxon>Russulaceae</taxon>
        <taxon>Lactarius</taxon>
    </lineage>
</organism>
<keyword evidence="5" id="KW-0808">Transferase</keyword>
<comment type="similarity">
    <text evidence="1 3">Belongs to the class-III pyridoxal-phosphate-dependent aminotransferase family.</text>
</comment>
<dbReference type="PANTHER" id="PTHR43094">
    <property type="entry name" value="AMINOTRANSFERASE"/>
    <property type="match status" value="1"/>
</dbReference>
<protein>
    <submittedName>
        <fullName evidence="5">PLP-dependent transferase</fullName>
    </submittedName>
</protein>
<name>A0AAD4L5P8_9AGAM</name>
<evidence type="ECO:0000313" key="5">
    <source>
        <dbReference type="EMBL" id="KAH8981341.1"/>
    </source>
</evidence>
<dbReference type="InterPro" id="IPR015422">
    <property type="entry name" value="PyrdxlP-dep_Trfase_small"/>
</dbReference>
<feature type="region of interest" description="Disordered" evidence="4">
    <location>
        <begin position="1"/>
        <end position="36"/>
    </location>
</feature>
<keyword evidence="6" id="KW-1185">Reference proteome</keyword>
<gene>
    <name evidence="5" type="ORF">EDB92DRAFT_1898123</name>
</gene>
<keyword evidence="2 3" id="KW-0663">Pyridoxal phosphate</keyword>
<sequence length="480" mass="52382">MSSTSYSNEGSTVAPASGSDKQESRPSSLLPLTPGQPPVAVSGKGIYITLEDGREFIDAAGGAAVACIGDGHPIVREAVKEQVDKLAYVYNMQLSNEPAEELASVLLESGKGAFELCGFAAGGSEAMESAIKLARQYWFEQKQPQRRHLISRHMSYHGNTVTALSLSGRPSWRAPYEEILQHKNIHKVSPAYAKRFQRTDETEEQYVERLRQELEDKFLELGPDTVIGFVAETVVGASGVIPAPKGYFKAIKSVCRKYGALFILDEVMCGMGRMGVTHAWESFGDNEPPDIQVIGKSLGGGYACIAAVLMSKQVADAIRDKNGFWKHGHTYQAHPISCAAAVAVQKVIAAENLLENGRQTGEFLAQLLRERLLSPDALARPFTSDIRGGGSLWIVEFDFTGPEGERADLEGQLFARLVQARCFEKGLVVSVSISGGNAEGDKRDEIIFAPAYNITRKEVEKVVDIFVESVEEVLREYSCL</sequence>
<dbReference type="Gene3D" id="3.90.1150.10">
    <property type="entry name" value="Aspartate Aminotransferase, domain 1"/>
    <property type="match status" value="1"/>
</dbReference>
<dbReference type="InterPro" id="IPR005814">
    <property type="entry name" value="Aminotrans_3"/>
</dbReference>
<dbReference type="GO" id="GO:0005829">
    <property type="term" value="C:cytosol"/>
    <property type="evidence" value="ECO:0007669"/>
    <property type="project" value="TreeGrafter"/>
</dbReference>
<comment type="caution">
    <text evidence="5">The sequence shown here is derived from an EMBL/GenBank/DDBJ whole genome shotgun (WGS) entry which is preliminary data.</text>
</comment>
<reference evidence="5" key="1">
    <citation type="submission" date="2022-01" db="EMBL/GenBank/DDBJ databases">
        <title>Comparative genomics reveals a dynamic genome evolution in the ectomycorrhizal milk-cap (Lactarius) mushrooms.</title>
        <authorList>
            <consortium name="DOE Joint Genome Institute"/>
            <person name="Lebreton A."/>
            <person name="Tang N."/>
            <person name="Kuo A."/>
            <person name="LaButti K."/>
            <person name="Drula E."/>
            <person name="Barry K."/>
            <person name="Clum A."/>
            <person name="Lipzen A."/>
            <person name="Mousain D."/>
            <person name="Ng V."/>
            <person name="Wang R."/>
            <person name="Wang X."/>
            <person name="Dai Y."/>
            <person name="Henrissat B."/>
            <person name="Grigoriev I.V."/>
            <person name="Guerin-Laguette A."/>
            <person name="Yu F."/>
            <person name="Martin F.M."/>
        </authorList>
    </citation>
    <scope>NUCLEOTIDE SEQUENCE</scope>
    <source>
        <strain evidence="5">QP</strain>
    </source>
</reference>
<feature type="compositionally biased region" description="Polar residues" evidence="4">
    <location>
        <begin position="1"/>
        <end position="11"/>
    </location>
</feature>
<evidence type="ECO:0000256" key="3">
    <source>
        <dbReference type="RuleBase" id="RU003560"/>
    </source>
</evidence>
<dbReference type="CDD" id="cd00610">
    <property type="entry name" value="OAT_like"/>
    <property type="match status" value="1"/>
</dbReference>
<dbReference type="Pfam" id="PF00202">
    <property type="entry name" value="Aminotran_3"/>
    <property type="match status" value="1"/>
</dbReference>
<evidence type="ECO:0000256" key="4">
    <source>
        <dbReference type="SAM" id="MobiDB-lite"/>
    </source>
</evidence>
<evidence type="ECO:0000256" key="2">
    <source>
        <dbReference type="ARBA" id="ARBA00022898"/>
    </source>
</evidence>
<dbReference type="Gene3D" id="3.40.640.10">
    <property type="entry name" value="Type I PLP-dependent aspartate aminotransferase-like (Major domain)"/>
    <property type="match status" value="1"/>
</dbReference>
<dbReference type="SUPFAM" id="SSF53383">
    <property type="entry name" value="PLP-dependent transferases"/>
    <property type="match status" value="1"/>
</dbReference>
<dbReference type="InterPro" id="IPR015424">
    <property type="entry name" value="PyrdxlP-dep_Trfase"/>
</dbReference>
<dbReference type="GO" id="GO:0008483">
    <property type="term" value="F:transaminase activity"/>
    <property type="evidence" value="ECO:0007669"/>
    <property type="project" value="InterPro"/>
</dbReference>
<dbReference type="EMBL" id="JAKELL010000118">
    <property type="protein sequence ID" value="KAH8981341.1"/>
    <property type="molecule type" value="Genomic_DNA"/>
</dbReference>